<name>A0A7W9BCU3_9SPHN</name>
<evidence type="ECO:0000313" key="3">
    <source>
        <dbReference type="Proteomes" id="UP000546200"/>
    </source>
</evidence>
<evidence type="ECO:0000256" key="1">
    <source>
        <dbReference type="SAM" id="SignalP"/>
    </source>
</evidence>
<dbReference type="Proteomes" id="UP000546200">
    <property type="component" value="Unassembled WGS sequence"/>
</dbReference>
<keyword evidence="3" id="KW-1185">Reference proteome</keyword>
<comment type="caution">
    <text evidence="2">The sequence shown here is derived from an EMBL/GenBank/DDBJ whole genome shotgun (WGS) entry which is preliminary data.</text>
</comment>
<dbReference type="RefSeq" id="WP_184056647.1">
    <property type="nucleotide sequence ID" value="NZ_JACIJK010000005.1"/>
</dbReference>
<protein>
    <submittedName>
        <fullName evidence="2">Uncharacterized protein</fullName>
    </submittedName>
</protein>
<gene>
    <name evidence="2" type="ORF">FHS94_001735</name>
</gene>
<feature type="chain" id="PRO_5031435178" evidence="1">
    <location>
        <begin position="16"/>
        <end position="144"/>
    </location>
</feature>
<dbReference type="EMBL" id="JACIJK010000005">
    <property type="protein sequence ID" value="MBB5714894.1"/>
    <property type="molecule type" value="Genomic_DNA"/>
</dbReference>
<dbReference type="AlphaFoldDB" id="A0A7W9BCU3"/>
<sequence length="144" mass="15693">MTIFPWVALASGALAASTGGVLSHQTRLDHHSGAAHTDYRGDIVVEHRQVGNPAPGGRQSTLSCRWTAGLVVNRQARHASGSTHSRSFERANVIEGSRPGWCDSHRSAIRQEIARRHGELRDHLVATAQEDHAVLRAELDRLQG</sequence>
<accession>A0A7W9BCU3</accession>
<reference evidence="2 3" key="1">
    <citation type="submission" date="2020-08" db="EMBL/GenBank/DDBJ databases">
        <title>Genomic Encyclopedia of Type Strains, Phase IV (KMG-IV): sequencing the most valuable type-strain genomes for metagenomic binning, comparative biology and taxonomic classification.</title>
        <authorList>
            <person name="Goeker M."/>
        </authorList>
    </citation>
    <scope>NUCLEOTIDE SEQUENCE [LARGE SCALE GENOMIC DNA]</scope>
    <source>
        <strain evidence="2 3">DSM 100044</strain>
    </source>
</reference>
<feature type="signal peptide" evidence="1">
    <location>
        <begin position="1"/>
        <end position="15"/>
    </location>
</feature>
<organism evidence="2 3">
    <name type="scientific">Sphingomonas aerophila</name>
    <dbReference type="NCBI Taxonomy" id="1344948"/>
    <lineage>
        <taxon>Bacteria</taxon>
        <taxon>Pseudomonadati</taxon>
        <taxon>Pseudomonadota</taxon>
        <taxon>Alphaproteobacteria</taxon>
        <taxon>Sphingomonadales</taxon>
        <taxon>Sphingomonadaceae</taxon>
        <taxon>Sphingomonas</taxon>
    </lineage>
</organism>
<evidence type="ECO:0000313" key="2">
    <source>
        <dbReference type="EMBL" id="MBB5714894.1"/>
    </source>
</evidence>
<proteinExistence type="predicted"/>
<keyword evidence="1" id="KW-0732">Signal</keyword>